<proteinExistence type="predicted"/>
<organism evidence="1 2">
    <name type="scientific">Smallanthus sonchifolius</name>
    <dbReference type="NCBI Taxonomy" id="185202"/>
    <lineage>
        <taxon>Eukaryota</taxon>
        <taxon>Viridiplantae</taxon>
        <taxon>Streptophyta</taxon>
        <taxon>Embryophyta</taxon>
        <taxon>Tracheophyta</taxon>
        <taxon>Spermatophyta</taxon>
        <taxon>Magnoliopsida</taxon>
        <taxon>eudicotyledons</taxon>
        <taxon>Gunneridae</taxon>
        <taxon>Pentapetalae</taxon>
        <taxon>asterids</taxon>
        <taxon>campanulids</taxon>
        <taxon>Asterales</taxon>
        <taxon>Asteraceae</taxon>
        <taxon>Asteroideae</taxon>
        <taxon>Heliantheae alliance</taxon>
        <taxon>Millerieae</taxon>
        <taxon>Smallanthus</taxon>
    </lineage>
</organism>
<evidence type="ECO:0000313" key="1">
    <source>
        <dbReference type="EMBL" id="KAI3816550.1"/>
    </source>
</evidence>
<dbReference type="Proteomes" id="UP001056120">
    <property type="component" value="Linkage Group LG05"/>
</dbReference>
<reference evidence="1 2" key="2">
    <citation type="journal article" date="2022" name="Mol. Ecol. Resour.">
        <title>The genomes of chicory, endive, great burdock and yacon provide insights into Asteraceae paleo-polyploidization history and plant inulin production.</title>
        <authorList>
            <person name="Fan W."/>
            <person name="Wang S."/>
            <person name="Wang H."/>
            <person name="Wang A."/>
            <person name="Jiang F."/>
            <person name="Liu H."/>
            <person name="Zhao H."/>
            <person name="Xu D."/>
            <person name="Zhang Y."/>
        </authorList>
    </citation>
    <scope>NUCLEOTIDE SEQUENCE [LARGE SCALE GENOMIC DNA]</scope>
    <source>
        <strain evidence="2">cv. Yunnan</strain>
        <tissue evidence="1">Leaves</tissue>
    </source>
</reference>
<comment type="caution">
    <text evidence="1">The sequence shown here is derived from an EMBL/GenBank/DDBJ whole genome shotgun (WGS) entry which is preliminary data.</text>
</comment>
<evidence type="ECO:0000313" key="2">
    <source>
        <dbReference type="Proteomes" id="UP001056120"/>
    </source>
</evidence>
<keyword evidence="2" id="KW-1185">Reference proteome</keyword>
<protein>
    <submittedName>
        <fullName evidence="1">Uncharacterized protein</fullName>
    </submittedName>
</protein>
<reference evidence="2" key="1">
    <citation type="journal article" date="2022" name="Mol. Ecol. Resour.">
        <title>The genomes of chicory, endive, great burdock and yacon provide insights into Asteraceae palaeo-polyploidization history and plant inulin production.</title>
        <authorList>
            <person name="Fan W."/>
            <person name="Wang S."/>
            <person name="Wang H."/>
            <person name="Wang A."/>
            <person name="Jiang F."/>
            <person name="Liu H."/>
            <person name="Zhao H."/>
            <person name="Xu D."/>
            <person name="Zhang Y."/>
        </authorList>
    </citation>
    <scope>NUCLEOTIDE SEQUENCE [LARGE SCALE GENOMIC DNA]</scope>
    <source>
        <strain evidence="2">cv. Yunnan</strain>
    </source>
</reference>
<sequence length="141" mass="15692">MNLTRIHECMILIISLLLTLQPRFGGTIIGIVSGDLETPEQKSEAVSAVNRTILGMLLIVIIGTICTTLRAWLLSSASERIVATLRKNFTRCEIFCSRELRGYKFDIATLVGPSDGRKTTIANLIERFYDPVKGRILINPN</sequence>
<gene>
    <name evidence="1" type="ORF">L1987_16251</name>
</gene>
<name>A0ACB9J9Y4_9ASTR</name>
<dbReference type="EMBL" id="CM042022">
    <property type="protein sequence ID" value="KAI3816550.1"/>
    <property type="molecule type" value="Genomic_DNA"/>
</dbReference>
<accession>A0ACB9J9Y4</accession>